<gene>
    <name evidence="1" type="ORF">TM35_000421740</name>
</gene>
<dbReference type="Proteomes" id="UP000192257">
    <property type="component" value="Unassembled WGS sequence"/>
</dbReference>
<keyword evidence="2" id="KW-1185">Reference proteome</keyword>
<dbReference type="AlphaFoldDB" id="A0A1X0NJ57"/>
<organism evidence="1 2">
    <name type="scientific">Trypanosoma theileri</name>
    <dbReference type="NCBI Taxonomy" id="67003"/>
    <lineage>
        <taxon>Eukaryota</taxon>
        <taxon>Discoba</taxon>
        <taxon>Euglenozoa</taxon>
        <taxon>Kinetoplastea</taxon>
        <taxon>Metakinetoplastina</taxon>
        <taxon>Trypanosomatida</taxon>
        <taxon>Trypanosomatidae</taxon>
        <taxon>Trypanosoma</taxon>
    </lineage>
</organism>
<reference evidence="1 2" key="1">
    <citation type="submission" date="2017-03" db="EMBL/GenBank/DDBJ databases">
        <title>An alternative strategy for trypanosome survival in the mammalian bloodstream revealed through genome and transcriptome analysis of the ubiquitous bovine parasite Trypanosoma (Megatrypanum) theileri.</title>
        <authorList>
            <person name="Kelly S."/>
            <person name="Ivens A."/>
            <person name="Mott A."/>
            <person name="O'Neill E."/>
            <person name="Emms D."/>
            <person name="Macleod O."/>
            <person name="Voorheis P."/>
            <person name="Matthews J."/>
            <person name="Matthews K."/>
            <person name="Carrington M."/>
        </authorList>
    </citation>
    <scope>NUCLEOTIDE SEQUENCE [LARGE SCALE GENOMIC DNA]</scope>
    <source>
        <strain evidence="1">Edinburgh</strain>
    </source>
</reference>
<evidence type="ECO:0000313" key="2">
    <source>
        <dbReference type="Proteomes" id="UP000192257"/>
    </source>
</evidence>
<dbReference type="VEuPathDB" id="TriTrypDB:TM35_000421740"/>
<dbReference type="RefSeq" id="XP_028878782.1">
    <property type="nucleotide sequence ID" value="XM_029029985.1"/>
</dbReference>
<name>A0A1X0NJ57_9TRYP</name>
<evidence type="ECO:0000313" key="1">
    <source>
        <dbReference type="EMBL" id="ORC84716.1"/>
    </source>
</evidence>
<proteinExistence type="predicted"/>
<sequence length="310" mass="35174">MAYRRKSPPAAQLGALRQLQLLCNVTAMGLPFQAHNAQVLLDQLKVHNTVTFQQFTKKPIREEFFSSRVVDDCKESALIKGAPEFTLPLPKHFIDPSENDENLVKRAFYHVSMIKKVGELQSDSYTPRCGLTGLFFSREEVVDNLQAAAKDMGFKSLFWIRSDHRALGNFLQLKEGSEAICLTLTAAVISVEDVEPFPEDLLHHSLRQSTESNRRVFGKGVPRGMNAFSGFVTKNPFVQNLPNRGVWISQEQFLQNNLQLKKKLTSCENPFVLVEIEQWEMHNADQLTVPGRLALHRPETEYPKSTSIFT</sequence>
<accession>A0A1X0NJ57</accession>
<protein>
    <submittedName>
        <fullName evidence="1">Uncharacterized protein</fullName>
    </submittedName>
</protein>
<comment type="caution">
    <text evidence="1">The sequence shown here is derived from an EMBL/GenBank/DDBJ whole genome shotgun (WGS) entry which is preliminary data.</text>
</comment>
<dbReference type="EMBL" id="NBCO01000042">
    <property type="protein sequence ID" value="ORC84716.1"/>
    <property type="molecule type" value="Genomic_DNA"/>
</dbReference>
<dbReference type="GeneID" id="39989765"/>
<dbReference type="OrthoDB" id="239978at2759"/>